<gene>
    <name evidence="2" type="ORF">AB0D95_08045</name>
</gene>
<protein>
    <submittedName>
        <fullName evidence="2">Uncharacterized protein</fullName>
    </submittedName>
</protein>
<proteinExistence type="predicted"/>
<dbReference type="EMBL" id="JBEZNA010000012">
    <property type="protein sequence ID" value="MEU9577203.1"/>
    <property type="molecule type" value="Genomic_DNA"/>
</dbReference>
<name>A0ABV3ELZ4_9ACTN</name>
<evidence type="ECO:0000313" key="2">
    <source>
        <dbReference type="EMBL" id="MEU9577203.1"/>
    </source>
</evidence>
<reference evidence="2 3" key="1">
    <citation type="submission" date="2024-06" db="EMBL/GenBank/DDBJ databases">
        <title>The Natural Products Discovery Center: Release of the First 8490 Sequenced Strains for Exploring Actinobacteria Biosynthetic Diversity.</title>
        <authorList>
            <person name="Kalkreuter E."/>
            <person name="Kautsar S.A."/>
            <person name="Yang D."/>
            <person name="Bader C.D."/>
            <person name="Teijaro C.N."/>
            <person name="Fluegel L."/>
            <person name="Davis C.M."/>
            <person name="Simpson J.R."/>
            <person name="Lauterbach L."/>
            <person name="Steele A.D."/>
            <person name="Gui C."/>
            <person name="Meng S."/>
            <person name="Li G."/>
            <person name="Viehrig K."/>
            <person name="Ye F."/>
            <person name="Su P."/>
            <person name="Kiefer A.F."/>
            <person name="Nichols A."/>
            <person name="Cepeda A.J."/>
            <person name="Yan W."/>
            <person name="Fan B."/>
            <person name="Jiang Y."/>
            <person name="Adhikari A."/>
            <person name="Zheng C.-J."/>
            <person name="Schuster L."/>
            <person name="Cowan T.M."/>
            <person name="Smanski M.J."/>
            <person name="Chevrette M.G."/>
            <person name="De Carvalho L.P.S."/>
            <person name="Shen B."/>
        </authorList>
    </citation>
    <scope>NUCLEOTIDE SEQUENCE [LARGE SCALE GENOMIC DNA]</scope>
    <source>
        <strain evidence="2 3">NPDC048117</strain>
    </source>
</reference>
<organism evidence="2 3">
    <name type="scientific">Streptomyces chilikensis</name>
    <dbReference type="NCBI Taxonomy" id="1194079"/>
    <lineage>
        <taxon>Bacteria</taxon>
        <taxon>Bacillati</taxon>
        <taxon>Actinomycetota</taxon>
        <taxon>Actinomycetes</taxon>
        <taxon>Kitasatosporales</taxon>
        <taxon>Streptomycetaceae</taxon>
        <taxon>Streptomyces</taxon>
    </lineage>
</organism>
<keyword evidence="3" id="KW-1185">Reference proteome</keyword>
<evidence type="ECO:0000256" key="1">
    <source>
        <dbReference type="SAM" id="MobiDB-lite"/>
    </source>
</evidence>
<dbReference type="RefSeq" id="WP_359270170.1">
    <property type="nucleotide sequence ID" value="NZ_JBEZNA010000012.1"/>
</dbReference>
<evidence type="ECO:0000313" key="3">
    <source>
        <dbReference type="Proteomes" id="UP001551584"/>
    </source>
</evidence>
<comment type="caution">
    <text evidence="2">The sequence shown here is derived from an EMBL/GenBank/DDBJ whole genome shotgun (WGS) entry which is preliminary data.</text>
</comment>
<feature type="compositionally biased region" description="Basic and acidic residues" evidence="1">
    <location>
        <begin position="1"/>
        <end position="11"/>
    </location>
</feature>
<sequence>MNPARDGRRDGPGSAGPEAAGRDPGETASLPAEAADVLALLLDTDDPVHAALRGQVPHLGVGARCACGCGTVHFALDTGEVEPAPTGPGTVVAAEAQLVTEAGEYPGEVLLFARGGYLSWLEVCSWSDDIEVTLSAAADWLRHRS</sequence>
<dbReference type="Proteomes" id="UP001551584">
    <property type="component" value="Unassembled WGS sequence"/>
</dbReference>
<feature type="region of interest" description="Disordered" evidence="1">
    <location>
        <begin position="1"/>
        <end position="28"/>
    </location>
</feature>
<accession>A0ABV3ELZ4</accession>